<evidence type="ECO:0000313" key="1">
    <source>
        <dbReference type="EMBL" id="EZF53429.1"/>
    </source>
</evidence>
<accession>A0A022W553</accession>
<dbReference type="HOGENOM" id="CLU_2293714_0_0_1"/>
<dbReference type="AlphaFoldDB" id="A0A022W553"/>
<organism evidence="1">
    <name type="scientific">Trichophyton rubrum CBS 288.86</name>
    <dbReference type="NCBI Taxonomy" id="1215330"/>
    <lineage>
        <taxon>Eukaryota</taxon>
        <taxon>Fungi</taxon>
        <taxon>Dikarya</taxon>
        <taxon>Ascomycota</taxon>
        <taxon>Pezizomycotina</taxon>
        <taxon>Eurotiomycetes</taxon>
        <taxon>Eurotiomycetidae</taxon>
        <taxon>Onygenales</taxon>
        <taxon>Arthrodermataceae</taxon>
        <taxon>Trichophyton</taxon>
    </lineage>
</organism>
<name>A0A022W553_TRIRU</name>
<dbReference type="EMBL" id="KK207820">
    <property type="protein sequence ID" value="EZF53429.1"/>
    <property type="molecule type" value="Genomic_DNA"/>
</dbReference>
<gene>
    <name evidence="1" type="ORF">H103_03639</name>
</gene>
<sequence length="101" mass="10894">MIGEQPPRLMIDAQKALHQTNQSAPSALESMSHDLHALRDMMFVVFCEDAAGWLGQGRCFMAMANGRSSLNVCFPSFSGIGDPGPGCSTLRSHSWATNPLV</sequence>
<proteinExistence type="predicted"/>
<dbReference type="Proteomes" id="UP000023758">
    <property type="component" value="Unassembled WGS sequence"/>
</dbReference>
<reference evidence="1" key="1">
    <citation type="submission" date="2014-02" db="EMBL/GenBank/DDBJ databases">
        <title>The Genome Sequence of Trichophyton rubrum (morphotype fischeri) CBS 288.86.</title>
        <authorList>
            <consortium name="The Broad Institute Genomics Platform"/>
            <person name="Cuomo C.A."/>
            <person name="White T.C."/>
            <person name="Graser Y."/>
            <person name="Martinez-Rossi N."/>
            <person name="Heitman J."/>
            <person name="Young S.K."/>
            <person name="Zeng Q."/>
            <person name="Gargeya S."/>
            <person name="Abouelleil A."/>
            <person name="Alvarado L."/>
            <person name="Chapman S.B."/>
            <person name="Gainer-Dewar J."/>
            <person name="Goldberg J."/>
            <person name="Griggs A."/>
            <person name="Gujja S."/>
            <person name="Hansen M."/>
            <person name="Howarth C."/>
            <person name="Imamovic A."/>
            <person name="Larimer J."/>
            <person name="Martinez D."/>
            <person name="Murphy C."/>
            <person name="Pearson M.D."/>
            <person name="Persinoti G."/>
            <person name="Poon T."/>
            <person name="Priest M."/>
            <person name="Roberts A.D."/>
            <person name="Saif S."/>
            <person name="Shea T.D."/>
            <person name="Sykes S.N."/>
            <person name="Wortman J."/>
            <person name="Nusbaum C."/>
            <person name="Birren B."/>
        </authorList>
    </citation>
    <scope>NUCLEOTIDE SEQUENCE [LARGE SCALE GENOMIC DNA]</scope>
    <source>
        <strain evidence="1">CBS 288.86</strain>
    </source>
</reference>
<protein>
    <submittedName>
        <fullName evidence="1">Uncharacterized protein</fullName>
    </submittedName>
</protein>